<feature type="region of interest" description="Disordered" evidence="11">
    <location>
        <begin position="1"/>
        <end position="42"/>
    </location>
</feature>
<keyword evidence="13" id="KW-1185">Reference proteome</keyword>
<protein>
    <recommendedName>
        <fullName evidence="3 10">Protein-S-isoprenylcysteine O-methyltransferase</fullName>
        <ecNumber evidence="3 10">2.1.1.100</ecNumber>
    </recommendedName>
</protein>
<evidence type="ECO:0000256" key="5">
    <source>
        <dbReference type="ARBA" id="ARBA00022679"/>
    </source>
</evidence>
<organism evidence="12 13">
    <name type="scientific">Umbelopsis vinacea</name>
    <dbReference type="NCBI Taxonomy" id="44442"/>
    <lineage>
        <taxon>Eukaryota</taxon>
        <taxon>Fungi</taxon>
        <taxon>Fungi incertae sedis</taxon>
        <taxon>Mucoromycota</taxon>
        <taxon>Mucoromycotina</taxon>
        <taxon>Umbelopsidomycetes</taxon>
        <taxon>Umbelopsidales</taxon>
        <taxon>Umbelopsidaceae</taxon>
        <taxon>Umbelopsis</taxon>
    </lineage>
</organism>
<evidence type="ECO:0000256" key="8">
    <source>
        <dbReference type="ARBA" id="ARBA00022989"/>
    </source>
</evidence>
<sequence>MSNSSQVTEKTEDSRLQDRAKQRITLIRDDDDESPVRRPQPFSAQAISNESEGKLFDGENTPQNIATYGFGLGILAGCSIAFAATGVIYPQMWLFLMCLAIFHFLEYLATALYNGPKLSLDSFLINHSTHYHAAHLAGLTEFLIEAYFFPSWKQFGVINWLGLVLMVSGQAARTIAMFSAKSNFSHHIVSYKASNHVLVTSGIYSIMRHPSYFGFYWWAIGAQVVLMNPICFVLFVYWLHRFFSDRIQYEEHTLSLFFREEWDAYKKKTPTLMPLIA</sequence>
<evidence type="ECO:0000256" key="4">
    <source>
        <dbReference type="ARBA" id="ARBA00022603"/>
    </source>
</evidence>
<evidence type="ECO:0000256" key="9">
    <source>
        <dbReference type="ARBA" id="ARBA00023136"/>
    </source>
</evidence>
<keyword evidence="6 10" id="KW-0949">S-adenosyl-L-methionine</keyword>
<keyword evidence="10" id="KW-0256">Endoplasmic reticulum</keyword>
<dbReference type="PANTHER" id="PTHR12714:SF9">
    <property type="entry name" value="PROTEIN-S-ISOPRENYLCYSTEINE O-METHYLTRANSFERASE"/>
    <property type="match status" value="1"/>
</dbReference>
<evidence type="ECO:0000256" key="7">
    <source>
        <dbReference type="ARBA" id="ARBA00022692"/>
    </source>
</evidence>
<evidence type="ECO:0000313" key="13">
    <source>
        <dbReference type="Proteomes" id="UP000612746"/>
    </source>
</evidence>
<feature type="transmembrane region" description="Helical" evidence="10">
    <location>
        <begin position="215"/>
        <end position="239"/>
    </location>
</feature>
<comment type="similarity">
    <text evidence="2 10">Belongs to the class VI-like SAM-binding methyltransferase superfamily. Isoprenylcysteine carboxyl methyltransferase family.</text>
</comment>
<dbReference type="InterPro" id="IPR007269">
    <property type="entry name" value="ICMT_MeTrfase"/>
</dbReference>
<dbReference type="Gene3D" id="1.20.120.1630">
    <property type="match status" value="1"/>
</dbReference>
<dbReference type="PROSITE" id="PS51564">
    <property type="entry name" value="SAM_ICMT"/>
    <property type="match status" value="1"/>
</dbReference>
<dbReference type="AlphaFoldDB" id="A0A8H7Q520"/>
<keyword evidence="5" id="KW-0808">Transferase</keyword>
<dbReference type="GO" id="GO:0032259">
    <property type="term" value="P:methylation"/>
    <property type="evidence" value="ECO:0007669"/>
    <property type="project" value="UniProtKB-KW"/>
</dbReference>
<dbReference type="EC" id="2.1.1.100" evidence="3 10"/>
<keyword evidence="7 10" id="KW-0812">Transmembrane</keyword>
<name>A0A8H7Q520_9FUNG</name>
<evidence type="ECO:0000256" key="1">
    <source>
        <dbReference type="ARBA" id="ARBA00004141"/>
    </source>
</evidence>
<evidence type="ECO:0000256" key="10">
    <source>
        <dbReference type="RuleBase" id="RU362022"/>
    </source>
</evidence>
<evidence type="ECO:0000256" key="11">
    <source>
        <dbReference type="SAM" id="MobiDB-lite"/>
    </source>
</evidence>
<dbReference type="OrthoDB" id="422086at2759"/>
<comment type="caution">
    <text evidence="12">The sequence shown here is derived from an EMBL/GenBank/DDBJ whole genome shotgun (WGS) entry which is preliminary data.</text>
</comment>
<dbReference type="InterPro" id="IPR025770">
    <property type="entry name" value="PPMT_MeTrfase"/>
</dbReference>
<dbReference type="Proteomes" id="UP000612746">
    <property type="component" value="Unassembled WGS sequence"/>
</dbReference>
<evidence type="ECO:0000256" key="2">
    <source>
        <dbReference type="ARBA" id="ARBA00009140"/>
    </source>
</evidence>
<feature type="transmembrane region" description="Helical" evidence="10">
    <location>
        <begin position="157"/>
        <end position="176"/>
    </location>
</feature>
<comment type="subcellular location">
    <subcellularLocation>
        <location evidence="10">Endoplasmic reticulum membrane</location>
        <topology evidence="10">Multi-pass membrane protein</topology>
    </subcellularLocation>
    <subcellularLocation>
        <location evidence="1">Membrane</location>
        <topology evidence="1">Multi-pass membrane protein</topology>
    </subcellularLocation>
</comment>
<feature type="transmembrane region" description="Helical" evidence="10">
    <location>
        <begin position="65"/>
        <end position="85"/>
    </location>
</feature>
<dbReference type="PANTHER" id="PTHR12714">
    <property type="entry name" value="PROTEIN-S ISOPRENYLCYSTEINE O-METHYLTRANSFERASE"/>
    <property type="match status" value="1"/>
</dbReference>
<dbReference type="EMBL" id="JAEPRA010000004">
    <property type="protein sequence ID" value="KAG2186644.1"/>
    <property type="molecule type" value="Genomic_DNA"/>
</dbReference>
<evidence type="ECO:0000313" key="12">
    <source>
        <dbReference type="EMBL" id="KAG2186644.1"/>
    </source>
</evidence>
<proteinExistence type="inferred from homology"/>
<keyword evidence="8 10" id="KW-1133">Transmembrane helix</keyword>
<dbReference type="GO" id="GO:0004671">
    <property type="term" value="F:protein C-terminal S-isoprenylcysteine carboxyl O-methyltransferase activity"/>
    <property type="evidence" value="ECO:0007669"/>
    <property type="project" value="UniProtKB-EC"/>
</dbReference>
<feature type="compositionally biased region" description="Basic and acidic residues" evidence="11">
    <location>
        <begin position="9"/>
        <end position="21"/>
    </location>
</feature>
<feature type="transmembrane region" description="Helical" evidence="10">
    <location>
        <begin position="92"/>
        <end position="113"/>
    </location>
</feature>
<dbReference type="GO" id="GO:0005789">
    <property type="term" value="C:endoplasmic reticulum membrane"/>
    <property type="evidence" value="ECO:0007669"/>
    <property type="project" value="UniProtKB-SubCell"/>
</dbReference>
<accession>A0A8H7Q520</accession>
<keyword evidence="4 10" id="KW-0489">Methyltransferase</keyword>
<keyword evidence="9 10" id="KW-0472">Membrane</keyword>
<evidence type="ECO:0000256" key="3">
    <source>
        <dbReference type="ARBA" id="ARBA00012151"/>
    </source>
</evidence>
<reference evidence="12" key="1">
    <citation type="submission" date="2020-12" db="EMBL/GenBank/DDBJ databases">
        <title>Metabolic potential, ecology and presence of endohyphal bacteria is reflected in genomic diversity of Mucoromycotina.</title>
        <authorList>
            <person name="Muszewska A."/>
            <person name="Okrasinska A."/>
            <person name="Steczkiewicz K."/>
            <person name="Drgas O."/>
            <person name="Orlowska M."/>
            <person name="Perlinska-Lenart U."/>
            <person name="Aleksandrzak-Piekarczyk T."/>
            <person name="Szatraj K."/>
            <person name="Zielenkiewicz U."/>
            <person name="Pilsyk S."/>
            <person name="Malc E."/>
            <person name="Mieczkowski P."/>
            <person name="Kruszewska J.S."/>
            <person name="Biernat P."/>
            <person name="Pawlowska J."/>
        </authorList>
    </citation>
    <scope>NUCLEOTIDE SEQUENCE</scope>
    <source>
        <strain evidence="12">WA0000051536</strain>
    </source>
</reference>
<gene>
    <name evidence="12" type="ORF">INT44_002868</name>
</gene>
<evidence type="ECO:0000256" key="6">
    <source>
        <dbReference type="ARBA" id="ARBA00022691"/>
    </source>
</evidence>
<dbReference type="Pfam" id="PF04140">
    <property type="entry name" value="ICMT"/>
    <property type="match status" value="1"/>
</dbReference>
<comment type="catalytic activity">
    <reaction evidence="10">
        <text>[protein]-C-terminal S-[(2E,6E)-farnesyl]-L-cysteine + S-adenosyl-L-methionine = [protein]-C-terminal S-[(2E,6E)-farnesyl]-L-cysteine methyl ester + S-adenosyl-L-homocysteine</text>
        <dbReference type="Rhea" id="RHEA:21672"/>
        <dbReference type="Rhea" id="RHEA-COMP:12125"/>
        <dbReference type="Rhea" id="RHEA-COMP:12126"/>
        <dbReference type="ChEBI" id="CHEBI:57856"/>
        <dbReference type="ChEBI" id="CHEBI:59789"/>
        <dbReference type="ChEBI" id="CHEBI:90510"/>
        <dbReference type="ChEBI" id="CHEBI:90511"/>
        <dbReference type="EC" id="2.1.1.100"/>
    </reaction>
</comment>